<dbReference type="GO" id="GO:0005886">
    <property type="term" value="C:plasma membrane"/>
    <property type="evidence" value="ECO:0007669"/>
    <property type="project" value="TreeGrafter"/>
</dbReference>
<dbReference type="GO" id="GO:0006071">
    <property type="term" value="P:glycerol metabolic process"/>
    <property type="evidence" value="ECO:0007669"/>
    <property type="project" value="UniProtKB-KW"/>
</dbReference>
<evidence type="ECO:0000313" key="15">
    <source>
        <dbReference type="EMBL" id="TNC31247.1"/>
    </source>
</evidence>
<evidence type="ECO:0000256" key="1">
    <source>
        <dbReference type="ARBA" id="ARBA00004771"/>
    </source>
</evidence>
<dbReference type="InterPro" id="IPR045034">
    <property type="entry name" value="O-acyltransferase_WSD1-like"/>
</dbReference>
<evidence type="ECO:0000256" key="5">
    <source>
        <dbReference type="ARBA" id="ARBA00022516"/>
    </source>
</evidence>
<comment type="similarity">
    <text evidence="3 11">Belongs to the long-chain O-acyltransferase family.</text>
</comment>
<reference evidence="15 17" key="1">
    <citation type="submission" date="2019-05" db="EMBL/GenBank/DDBJ databases">
        <title>Mumia sp. nov., isolated from the intestinal contents of plateau pika (Ochotona curzoniae) in the Qinghai-Tibet plateau of China.</title>
        <authorList>
            <person name="Tian Z."/>
        </authorList>
    </citation>
    <scope>NUCLEOTIDE SEQUENCE [LARGE SCALE GENOMIC DNA]</scope>
    <source>
        <strain evidence="17">527</strain>
        <strain evidence="15">Z527</strain>
    </source>
</reference>
<dbReference type="InterPro" id="IPR004255">
    <property type="entry name" value="O-acyltransferase_WSD1_N"/>
</dbReference>
<evidence type="ECO:0000256" key="6">
    <source>
        <dbReference type="ARBA" id="ARBA00022679"/>
    </source>
</evidence>
<dbReference type="EC" id="2.3.1.20" evidence="4 11"/>
<evidence type="ECO:0000256" key="8">
    <source>
        <dbReference type="ARBA" id="ARBA00023098"/>
    </source>
</evidence>
<dbReference type="PANTHER" id="PTHR31650:SF1">
    <property type="entry name" value="WAX ESTER SYNTHASE_DIACYLGLYCEROL ACYLTRANSFERASE 4-RELATED"/>
    <property type="match status" value="1"/>
</dbReference>
<keyword evidence="6 11" id="KW-0808">Transferase</keyword>
<dbReference type="AlphaFoldDB" id="A0A5C4MD40"/>
<proteinExistence type="inferred from homology"/>
<dbReference type="GO" id="GO:0071731">
    <property type="term" value="P:response to nitric oxide"/>
    <property type="evidence" value="ECO:0007669"/>
    <property type="project" value="TreeGrafter"/>
</dbReference>
<evidence type="ECO:0000259" key="13">
    <source>
        <dbReference type="Pfam" id="PF03007"/>
    </source>
</evidence>
<feature type="domain" description="O-acyltransferase WSD1-like N-terminal" evidence="13">
    <location>
        <begin position="5"/>
        <end position="265"/>
    </location>
</feature>
<dbReference type="InterPro" id="IPR009721">
    <property type="entry name" value="O-acyltransferase_WSD1_C"/>
</dbReference>
<keyword evidence="9 11" id="KW-0012">Acyltransferase</keyword>
<dbReference type="Pfam" id="PF06974">
    <property type="entry name" value="WS_DGAT_C"/>
    <property type="match status" value="1"/>
</dbReference>
<evidence type="ECO:0000256" key="7">
    <source>
        <dbReference type="ARBA" id="ARBA00022798"/>
    </source>
</evidence>
<gene>
    <name evidence="16" type="ORF">FHE65_15795</name>
    <name evidence="15" type="ORF">FHE65_31705</name>
</gene>
<keyword evidence="5 11" id="KW-0444">Lipid biosynthesis</keyword>
<dbReference type="UniPathway" id="UPA00282"/>
<dbReference type="RefSeq" id="WP_139087834.1">
    <property type="nucleotide sequence ID" value="NZ_VDFR01000071.1"/>
</dbReference>
<dbReference type="Proteomes" id="UP000306740">
    <property type="component" value="Unassembled WGS sequence"/>
</dbReference>
<feature type="domain" description="O-acyltransferase WSD1 C-terminal" evidence="14">
    <location>
        <begin position="315"/>
        <end position="454"/>
    </location>
</feature>
<protein>
    <recommendedName>
        <fullName evidence="4 11">Diacylglycerol O-acyltransferase</fullName>
        <ecNumber evidence="4 11">2.3.1.20</ecNumber>
    </recommendedName>
</protein>
<dbReference type="SUPFAM" id="SSF52777">
    <property type="entry name" value="CoA-dependent acyltransferases"/>
    <property type="match status" value="1"/>
</dbReference>
<dbReference type="GO" id="GO:0019432">
    <property type="term" value="P:triglyceride biosynthetic process"/>
    <property type="evidence" value="ECO:0007669"/>
    <property type="project" value="UniProtKB-UniPathway"/>
</dbReference>
<dbReference type="EMBL" id="VDFR01000206">
    <property type="protein sequence ID" value="TNC31247.1"/>
    <property type="molecule type" value="Genomic_DNA"/>
</dbReference>
<accession>A0A5C4MD40</accession>
<dbReference type="OrthoDB" id="9810950at2"/>
<dbReference type="InterPro" id="IPR014292">
    <property type="entry name" value="Acyl_transf_WS/DGAT"/>
</dbReference>
<evidence type="ECO:0000256" key="3">
    <source>
        <dbReference type="ARBA" id="ARBA00009587"/>
    </source>
</evidence>
<comment type="pathway">
    <text evidence="2">Lipid metabolism.</text>
</comment>
<evidence type="ECO:0000313" key="16">
    <source>
        <dbReference type="EMBL" id="TNC44892.1"/>
    </source>
</evidence>
<evidence type="ECO:0000256" key="2">
    <source>
        <dbReference type="ARBA" id="ARBA00005189"/>
    </source>
</evidence>
<name>A0A5C4MD40_9ACTN</name>
<organism evidence="15 17">
    <name type="scientific">Mumia zhuanghuii</name>
    <dbReference type="NCBI Taxonomy" id="2585211"/>
    <lineage>
        <taxon>Bacteria</taxon>
        <taxon>Bacillati</taxon>
        <taxon>Actinomycetota</taxon>
        <taxon>Actinomycetes</taxon>
        <taxon>Propionibacteriales</taxon>
        <taxon>Nocardioidaceae</taxon>
        <taxon>Mumia</taxon>
    </lineage>
</organism>
<evidence type="ECO:0000256" key="12">
    <source>
        <dbReference type="SAM" id="MobiDB-lite"/>
    </source>
</evidence>
<comment type="catalytic activity">
    <reaction evidence="10 11">
        <text>an acyl-CoA + a 1,2-diacyl-sn-glycerol = a triacyl-sn-glycerol + CoA</text>
        <dbReference type="Rhea" id="RHEA:10868"/>
        <dbReference type="ChEBI" id="CHEBI:17815"/>
        <dbReference type="ChEBI" id="CHEBI:57287"/>
        <dbReference type="ChEBI" id="CHEBI:58342"/>
        <dbReference type="ChEBI" id="CHEBI:64615"/>
        <dbReference type="EC" id="2.3.1.20"/>
    </reaction>
</comment>
<evidence type="ECO:0000256" key="11">
    <source>
        <dbReference type="RuleBase" id="RU361241"/>
    </source>
</evidence>
<dbReference type="Pfam" id="PF03007">
    <property type="entry name" value="WS_DGAT_cat"/>
    <property type="match status" value="1"/>
</dbReference>
<keyword evidence="7 11" id="KW-0319">Glycerol metabolism</keyword>
<evidence type="ECO:0000313" key="17">
    <source>
        <dbReference type="Proteomes" id="UP000306740"/>
    </source>
</evidence>
<sequence length="487" mass="51786">MPRRLDALDVTFLDEETSAAPRQVMTLAVVEPGERRFDYDSLVQVVNERIGLVPRYRQRVAAVPGGIGSPLWVDDEAFDLSYHVRRSALPRPGTNAALRELVSRLIARRLDLSRPLWEAYFIEGLEGGQCAVLIKSHQALVDGSVTVDLAQVLLDESAHDRDVPSDGWTPRAVPGGMSLVAGSLVDAALNPRRAAKRVQSGFDKVQSTVGKVVQTLPVVGPVTADVGGPFSGRLSQHRRYVTVSTRLDEYRGVRDVHGGTVNDVILATIAGGIRGWMLTQAVPVSDKTRLRAMVPMSVAAPDGVPTSYGSTVRGHLLSLPVGETNPVVRLHQVSYALKAHRETGVAVAANTLASLPGFAPTTFHAVGARVAETQAHHPYDLVVTNVPGPQEPMFMGGARVAATYPAIPLSHGRTLSIGVTSYAGGVYYGLVADRQAIPEADVLGQCLEEALAELVESASPTRQRAPRGAAPLRGGRTRMTGGAGGTA</sequence>
<dbReference type="NCBIfam" id="TIGR02946">
    <property type="entry name" value="acyl_WS_DGAT"/>
    <property type="match status" value="1"/>
</dbReference>
<evidence type="ECO:0000256" key="10">
    <source>
        <dbReference type="ARBA" id="ARBA00048109"/>
    </source>
</evidence>
<evidence type="ECO:0000259" key="14">
    <source>
        <dbReference type="Pfam" id="PF06974"/>
    </source>
</evidence>
<dbReference type="GO" id="GO:0004144">
    <property type="term" value="F:diacylglycerol O-acyltransferase activity"/>
    <property type="evidence" value="ECO:0007669"/>
    <property type="project" value="UniProtKB-EC"/>
</dbReference>
<feature type="region of interest" description="Disordered" evidence="12">
    <location>
        <begin position="457"/>
        <end position="487"/>
    </location>
</feature>
<dbReference type="EMBL" id="VDFR01000071">
    <property type="protein sequence ID" value="TNC44892.1"/>
    <property type="molecule type" value="Genomic_DNA"/>
</dbReference>
<keyword evidence="8 11" id="KW-0443">Lipid metabolism</keyword>
<evidence type="ECO:0000256" key="4">
    <source>
        <dbReference type="ARBA" id="ARBA00013244"/>
    </source>
</evidence>
<comment type="pathway">
    <text evidence="1 11">Glycerolipid metabolism; triacylglycerol biosynthesis.</text>
</comment>
<evidence type="ECO:0000256" key="9">
    <source>
        <dbReference type="ARBA" id="ARBA00023315"/>
    </source>
</evidence>
<dbReference type="GO" id="GO:0051701">
    <property type="term" value="P:biological process involved in interaction with host"/>
    <property type="evidence" value="ECO:0007669"/>
    <property type="project" value="TreeGrafter"/>
</dbReference>
<comment type="caution">
    <text evidence="15">The sequence shown here is derived from an EMBL/GenBank/DDBJ whole genome shotgun (WGS) entry which is preliminary data.</text>
</comment>
<dbReference type="PANTHER" id="PTHR31650">
    <property type="entry name" value="O-ACYLTRANSFERASE (WSD1-LIKE) FAMILY PROTEIN"/>
    <property type="match status" value="1"/>
</dbReference>
<dbReference type="GO" id="GO:0001666">
    <property type="term" value="P:response to hypoxia"/>
    <property type="evidence" value="ECO:0007669"/>
    <property type="project" value="TreeGrafter"/>
</dbReference>